<feature type="repeat" description="Pumilio" evidence="2">
    <location>
        <begin position="175"/>
        <end position="210"/>
    </location>
</feature>
<dbReference type="eggNOG" id="KOG2049">
    <property type="taxonomic scope" value="Eukaryota"/>
</dbReference>
<feature type="repeat" description="Pumilio" evidence="2">
    <location>
        <begin position="98"/>
        <end position="133"/>
    </location>
</feature>
<evidence type="ECO:0000256" key="2">
    <source>
        <dbReference type="PROSITE-ProRule" id="PRU00317"/>
    </source>
</evidence>
<dbReference type="InterPro" id="IPR011989">
    <property type="entry name" value="ARM-like"/>
</dbReference>
<feature type="domain" description="PUM-HD" evidence="4">
    <location>
        <begin position="28"/>
        <end position="382"/>
    </location>
</feature>
<dbReference type="Proteomes" id="UP000009138">
    <property type="component" value="Unassembled WGS sequence"/>
</dbReference>
<dbReference type="PROSITE" id="PS50303">
    <property type="entry name" value="PUM_HD"/>
    <property type="match status" value="1"/>
</dbReference>
<dbReference type="PROSITE" id="PS50302">
    <property type="entry name" value="PUM"/>
    <property type="match status" value="7"/>
</dbReference>
<feature type="region of interest" description="Disordered" evidence="3">
    <location>
        <begin position="60"/>
        <end position="79"/>
    </location>
</feature>
<sequence>MDTLKRFDFLNKSQPIRLTPSYSNPDFSTARRLGSVDSGITRPPPLIKLENAYNPLFSPYYSRPPSPTSRKSSIGIQRRASSTSMIDDARFASVNLEEMKDEIYLLCKDQNGCRYLQKKLEETNLEQREIIFNQVYPHFVELMTEISLNMHGTRAVQRMIELISLDEQIQAIVKAFSPIVVTLIKDINGNHVIQKCLHRFTTKHKQFIYDAVSENCIEVATHRHGCCVLQRCIDYSANHQTKQLVDEIISHALTLVQDPYGNYVVQYVLELGDAKFSDRLIRQFIGNLSKLSIQKYSSNVMEKCIRVAEEDTRHDLIQEMMNKDRLEKLLKDSYANYVVQTALDYASESQHQQLAECIRPLLPTIRNTSYCKRIQGKLNRQQQQQRQFGSNNNNLLGYSLGFHPLMTSFPNFSNSP</sequence>
<evidence type="ECO:0000256" key="3">
    <source>
        <dbReference type="SAM" id="MobiDB-lite"/>
    </source>
</evidence>
<dbReference type="Gene3D" id="1.25.10.10">
    <property type="entry name" value="Leucine-rich Repeat Variant"/>
    <property type="match status" value="1"/>
</dbReference>
<dbReference type="InParanoid" id="I1CA17"/>
<dbReference type="GO" id="GO:0005737">
    <property type="term" value="C:cytoplasm"/>
    <property type="evidence" value="ECO:0007669"/>
    <property type="project" value="TreeGrafter"/>
</dbReference>
<dbReference type="Pfam" id="PF22493">
    <property type="entry name" value="PUF_NOP9"/>
    <property type="match status" value="1"/>
</dbReference>
<keyword evidence="6" id="KW-1185">Reference proteome</keyword>
<dbReference type="InterPro" id="IPR033133">
    <property type="entry name" value="PUM-HD"/>
</dbReference>
<dbReference type="OMA" id="DNQFKLK"/>
<dbReference type="SUPFAM" id="SSF48371">
    <property type="entry name" value="ARM repeat"/>
    <property type="match status" value="1"/>
</dbReference>
<dbReference type="STRING" id="246409.I1CA17"/>
<dbReference type="CDD" id="cd07920">
    <property type="entry name" value="Pumilio"/>
    <property type="match status" value="1"/>
</dbReference>
<dbReference type="OrthoDB" id="668540at2759"/>
<gene>
    <name evidence="5" type="ORF">RO3G_10007</name>
</gene>
<dbReference type="PANTHER" id="PTHR12537">
    <property type="entry name" value="RNA BINDING PROTEIN PUMILIO-RELATED"/>
    <property type="match status" value="1"/>
</dbReference>
<evidence type="ECO:0000256" key="1">
    <source>
        <dbReference type="ARBA" id="ARBA00022737"/>
    </source>
</evidence>
<protein>
    <recommendedName>
        <fullName evidence="4">PUM-HD domain-containing protein</fullName>
    </recommendedName>
</protein>
<dbReference type="SMART" id="SM00025">
    <property type="entry name" value="Pumilio"/>
    <property type="match status" value="7"/>
</dbReference>
<dbReference type="FunFam" id="1.25.10.10:FF:000237">
    <property type="entry name" value="Pumilio homolog 9"/>
    <property type="match status" value="1"/>
</dbReference>
<evidence type="ECO:0000313" key="6">
    <source>
        <dbReference type="Proteomes" id="UP000009138"/>
    </source>
</evidence>
<dbReference type="FunCoup" id="I1CA17">
    <property type="interactions" value="304"/>
</dbReference>
<feature type="repeat" description="Pumilio" evidence="2">
    <location>
        <begin position="247"/>
        <end position="282"/>
    </location>
</feature>
<dbReference type="GO" id="GO:0003729">
    <property type="term" value="F:mRNA binding"/>
    <property type="evidence" value="ECO:0007669"/>
    <property type="project" value="TreeGrafter"/>
</dbReference>
<accession>I1CA17</accession>
<reference evidence="5 6" key="1">
    <citation type="journal article" date="2009" name="PLoS Genet.">
        <title>Genomic analysis of the basal lineage fungus Rhizopus oryzae reveals a whole-genome duplication.</title>
        <authorList>
            <person name="Ma L.-J."/>
            <person name="Ibrahim A.S."/>
            <person name="Skory C."/>
            <person name="Grabherr M.G."/>
            <person name="Burger G."/>
            <person name="Butler M."/>
            <person name="Elias M."/>
            <person name="Idnurm A."/>
            <person name="Lang B.F."/>
            <person name="Sone T."/>
            <person name="Abe A."/>
            <person name="Calvo S.E."/>
            <person name="Corrochano L.M."/>
            <person name="Engels R."/>
            <person name="Fu J."/>
            <person name="Hansberg W."/>
            <person name="Kim J.-M."/>
            <person name="Kodira C.D."/>
            <person name="Koehrsen M.J."/>
            <person name="Liu B."/>
            <person name="Miranda-Saavedra D."/>
            <person name="O'Leary S."/>
            <person name="Ortiz-Castellanos L."/>
            <person name="Poulter R."/>
            <person name="Rodriguez-Romero J."/>
            <person name="Ruiz-Herrera J."/>
            <person name="Shen Y.-Q."/>
            <person name="Zeng Q."/>
            <person name="Galagan J."/>
            <person name="Birren B.W."/>
            <person name="Cuomo C.A."/>
            <person name="Wickes B.L."/>
        </authorList>
    </citation>
    <scope>NUCLEOTIDE SEQUENCE [LARGE SCALE GENOMIC DNA]</scope>
    <source>
        <strain evidence="6">RA 99-880 / ATCC MYA-4621 / FGSC 9543 / NRRL 43880</strain>
    </source>
</reference>
<feature type="repeat" description="Pumilio" evidence="2">
    <location>
        <begin position="138"/>
        <end position="174"/>
    </location>
</feature>
<dbReference type="PANTHER" id="PTHR12537:SF13">
    <property type="entry name" value="PUMILIO HOMOLOGY DOMAIN FAMILY MEMBER 4"/>
    <property type="match status" value="1"/>
</dbReference>
<organism evidence="5 6">
    <name type="scientific">Rhizopus delemar (strain RA 99-880 / ATCC MYA-4621 / FGSC 9543 / NRRL 43880)</name>
    <name type="common">Mucormycosis agent</name>
    <name type="synonym">Rhizopus arrhizus var. delemar</name>
    <dbReference type="NCBI Taxonomy" id="246409"/>
    <lineage>
        <taxon>Eukaryota</taxon>
        <taxon>Fungi</taxon>
        <taxon>Fungi incertae sedis</taxon>
        <taxon>Mucoromycota</taxon>
        <taxon>Mucoromycotina</taxon>
        <taxon>Mucoromycetes</taxon>
        <taxon>Mucorales</taxon>
        <taxon>Mucorineae</taxon>
        <taxon>Rhizopodaceae</taxon>
        <taxon>Rhizopus</taxon>
    </lineage>
</organism>
<dbReference type="AlphaFoldDB" id="I1CA17"/>
<feature type="repeat" description="Pumilio" evidence="2">
    <location>
        <begin position="319"/>
        <end position="356"/>
    </location>
</feature>
<dbReference type="GO" id="GO:0010608">
    <property type="term" value="P:post-transcriptional regulation of gene expression"/>
    <property type="evidence" value="ECO:0007669"/>
    <property type="project" value="TreeGrafter"/>
</dbReference>
<evidence type="ECO:0000313" key="5">
    <source>
        <dbReference type="EMBL" id="EIE85297.1"/>
    </source>
</evidence>
<dbReference type="GeneID" id="93616973"/>
<dbReference type="InterPro" id="IPR033712">
    <property type="entry name" value="Pumilio_RNA-bd"/>
</dbReference>
<dbReference type="RefSeq" id="XP_067520693.1">
    <property type="nucleotide sequence ID" value="XM_067664592.1"/>
</dbReference>
<dbReference type="InterPro" id="IPR001313">
    <property type="entry name" value="Pumilio_RNA-bd_rpt"/>
</dbReference>
<proteinExistence type="predicted"/>
<dbReference type="VEuPathDB" id="FungiDB:RO3G_10007"/>
<dbReference type="InterPro" id="IPR016024">
    <property type="entry name" value="ARM-type_fold"/>
</dbReference>
<dbReference type="Pfam" id="PF00806">
    <property type="entry name" value="PUF"/>
    <property type="match status" value="5"/>
</dbReference>
<feature type="repeat" description="Pumilio" evidence="2">
    <location>
        <begin position="283"/>
        <end position="318"/>
    </location>
</feature>
<keyword evidence="1" id="KW-0677">Repeat</keyword>
<feature type="repeat" description="Pumilio" evidence="2">
    <location>
        <begin position="211"/>
        <end position="246"/>
    </location>
</feature>
<dbReference type="EMBL" id="CH476738">
    <property type="protein sequence ID" value="EIE85297.1"/>
    <property type="molecule type" value="Genomic_DNA"/>
</dbReference>
<evidence type="ECO:0000259" key="4">
    <source>
        <dbReference type="PROSITE" id="PS50303"/>
    </source>
</evidence>
<name>I1CA17_RHIO9</name>